<dbReference type="GO" id="GO:0005829">
    <property type="term" value="C:cytosol"/>
    <property type="evidence" value="ECO:0007669"/>
    <property type="project" value="TreeGrafter"/>
</dbReference>
<sequence>MTPPVRLVAIDIDGTLLPSSGTISDRTHRALREAQAAGIEVVIATGRRQAYAAPLLVSSGLSPETVFITSNGAVTRTMAGERIDRFTLPVETARALCPILRRFGGTTVFTFDREGPGELVIESFEQLHARIALWVEANRPWIEEVHPLERAFDAGKAPVQGMVCGTPTEMMQAELWLSASELSAKIETHRTEYIHRDLSILDILPPGCSKGVALDRLARRLGIEPASVMAIGDNLNDFEMLRYAGQPVVMTNAAPELLEAARQHGWRIAPTNDEDGVAQTLESVLTSANVPSGRGI</sequence>
<dbReference type="Pfam" id="PF08282">
    <property type="entry name" value="Hydrolase_3"/>
    <property type="match status" value="1"/>
</dbReference>
<comment type="caution">
    <text evidence="1">The sequence shown here is derived from an EMBL/GenBank/DDBJ whole genome shotgun (WGS) entry which is preliminary data.</text>
</comment>
<dbReference type="CDD" id="cd07516">
    <property type="entry name" value="HAD_Pase"/>
    <property type="match status" value="1"/>
</dbReference>
<dbReference type="InterPro" id="IPR000150">
    <property type="entry name" value="Cof"/>
</dbReference>
<dbReference type="InterPro" id="IPR036412">
    <property type="entry name" value="HAD-like_sf"/>
</dbReference>
<dbReference type="InterPro" id="IPR006379">
    <property type="entry name" value="HAD-SF_hydro_IIB"/>
</dbReference>
<dbReference type="SUPFAM" id="SSF56784">
    <property type="entry name" value="HAD-like"/>
    <property type="match status" value="1"/>
</dbReference>
<dbReference type="Gene3D" id="3.40.50.1000">
    <property type="entry name" value="HAD superfamily/HAD-like"/>
    <property type="match status" value="1"/>
</dbReference>
<gene>
    <name evidence="1" type="ORF">ESZ00_15470</name>
</gene>
<evidence type="ECO:0000313" key="2">
    <source>
        <dbReference type="Proteomes" id="UP000290253"/>
    </source>
</evidence>
<dbReference type="Gene3D" id="3.30.1240.10">
    <property type="match status" value="1"/>
</dbReference>
<dbReference type="NCBIfam" id="TIGR00099">
    <property type="entry name" value="Cof-subfamily"/>
    <property type="match status" value="1"/>
</dbReference>
<keyword evidence="2" id="KW-1185">Reference proteome</keyword>
<accession>A0A4Q1SBS2</accession>
<reference evidence="1 2" key="1">
    <citation type="journal article" date="2016" name="Int. J. Syst. Evol. Microbiol.">
        <title>Acidipila dinghuensis sp. nov., an acidobacterium isolated from forest soil.</title>
        <authorList>
            <person name="Jiang Y.W."/>
            <person name="Wang J."/>
            <person name="Chen M.H."/>
            <person name="Lv Y.Y."/>
            <person name="Qiu L.H."/>
        </authorList>
    </citation>
    <scope>NUCLEOTIDE SEQUENCE [LARGE SCALE GENOMIC DNA]</scope>
    <source>
        <strain evidence="1 2">DHOF10</strain>
    </source>
</reference>
<evidence type="ECO:0000313" key="1">
    <source>
        <dbReference type="EMBL" id="RXS94467.1"/>
    </source>
</evidence>
<dbReference type="GO" id="GO:0016791">
    <property type="term" value="F:phosphatase activity"/>
    <property type="evidence" value="ECO:0007669"/>
    <property type="project" value="TreeGrafter"/>
</dbReference>
<dbReference type="GO" id="GO:0000287">
    <property type="term" value="F:magnesium ion binding"/>
    <property type="evidence" value="ECO:0007669"/>
    <property type="project" value="TreeGrafter"/>
</dbReference>
<dbReference type="InterPro" id="IPR023214">
    <property type="entry name" value="HAD_sf"/>
</dbReference>
<dbReference type="OrthoDB" id="9781413at2"/>
<dbReference type="AlphaFoldDB" id="A0A4Q1SBS2"/>
<dbReference type="SFLD" id="SFLDS00003">
    <property type="entry name" value="Haloacid_Dehalogenase"/>
    <property type="match status" value="1"/>
</dbReference>
<dbReference type="Proteomes" id="UP000290253">
    <property type="component" value="Unassembled WGS sequence"/>
</dbReference>
<dbReference type="SFLD" id="SFLDG01140">
    <property type="entry name" value="C2.B:_Phosphomannomutase_and_P"/>
    <property type="match status" value="1"/>
</dbReference>
<dbReference type="PANTHER" id="PTHR10000:SF8">
    <property type="entry name" value="HAD SUPERFAMILY HYDROLASE-LIKE, TYPE 3"/>
    <property type="match status" value="1"/>
</dbReference>
<dbReference type="NCBIfam" id="TIGR01484">
    <property type="entry name" value="HAD-SF-IIB"/>
    <property type="match status" value="1"/>
</dbReference>
<dbReference type="PANTHER" id="PTHR10000">
    <property type="entry name" value="PHOSPHOSERINE PHOSPHATASE"/>
    <property type="match status" value="1"/>
</dbReference>
<dbReference type="EMBL" id="SDMK01000003">
    <property type="protein sequence ID" value="RXS94467.1"/>
    <property type="molecule type" value="Genomic_DNA"/>
</dbReference>
<dbReference type="RefSeq" id="WP_129209204.1">
    <property type="nucleotide sequence ID" value="NZ_BMGU01000005.1"/>
</dbReference>
<protein>
    <submittedName>
        <fullName evidence="1">HAD family phosphatase</fullName>
    </submittedName>
</protein>
<dbReference type="PROSITE" id="PS01229">
    <property type="entry name" value="COF_2"/>
    <property type="match status" value="1"/>
</dbReference>
<proteinExistence type="predicted"/>
<name>A0A4Q1SBS2_9BACT</name>
<organism evidence="1 2">
    <name type="scientific">Silvibacterium dinghuense</name>
    <dbReference type="NCBI Taxonomy" id="1560006"/>
    <lineage>
        <taxon>Bacteria</taxon>
        <taxon>Pseudomonadati</taxon>
        <taxon>Acidobacteriota</taxon>
        <taxon>Terriglobia</taxon>
        <taxon>Terriglobales</taxon>
        <taxon>Acidobacteriaceae</taxon>
        <taxon>Silvibacterium</taxon>
    </lineage>
</organism>